<evidence type="ECO:0000256" key="1">
    <source>
        <dbReference type="SAM" id="MobiDB-lite"/>
    </source>
</evidence>
<dbReference type="EMBL" id="QXED01000004">
    <property type="protein sequence ID" value="RIV22243.1"/>
    <property type="molecule type" value="Genomic_DNA"/>
</dbReference>
<name>A0A418M819_9BACT</name>
<evidence type="ECO:0000313" key="4">
    <source>
        <dbReference type="Proteomes" id="UP000283523"/>
    </source>
</evidence>
<dbReference type="AlphaFoldDB" id="A0A418M819"/>
<dbReference type="PANTHER" id="PTHR43032">
    <property type="entry name" value="PROTEIN-METHIONINE-SULFOXIDE REDUCTASE"/>
    <property type="match status" value="1"/>
</dbReference>
<accession>A0A418M819</accession>
<dbReference type="InterPro" id="IPR000572">
    <property type="entry name" value="OxRdtase_Mopterin-bd_dom"/>
</dbReference>
<dbReference type="PANTHER" id="PTHR43032:SF4">
    <property type="entry name" value="OXIDOREDUCTASE MOLYBDOPTERIN-BINDING DOMAIN-CONTAINING PROTEIN"/>
    <property type="match status" value="1"/>
</dbReference>
<evidence type="ECO:0000259" key="2">
    <source>
        <dbReference type="Pfam" id="PF00174"/>
    </source>
</evidence>
<dbReference type="SUPFAM" id="SSF56524">
    <property type="entry name" value="Oxidoreductase molybdopterin-binding domain"/>
    <property type="match status" value="1"/>
</dbReference>
<dbReference type="OrthoDB" id="9778777at2"/>
<dbReference type="Pfam" id="PF00174">
    <property type="entry name" value="Oxidored_molyb"/>
    <property type="match status" value="1"/>
</dbReference>
<dbReference type="CDD" id="cd02109">
    <property type="entry name" value="arch_bact_SO_family_Moco"/>
    <property type="match status" value="1"/>
</dbReference>
<comment type="caution">
    <text evidence="3">The sequence shown here is derived from an EMBL/GenBank/DDBJ whole genome shotgun (WGS) entry which is preliminary data.</text>
</comment>
<organism evidence="3 4">
    <name type="scientific">Fibrisoma montanum</name>
    <dbReference type="NCBI Taxonomy" id="2305895"/>
    <lineage>
        <taxon>Bacteria</taxon>
        <taxon>Pseudomonadati</taxon>
        <taxon>Bacteroidota</taxon>
        <taxon>Cytophagia</taxon>
        <taxon>Cytophagales</taxon>
        <taxon>Spirosomataceae</taxon>
        <taxon>Fibrisoma</taxon>
    </lineage>
</organism>
<dbReference type="InterPro" id="IPR036374">
    <property type="entry name" value="OxRdtase_Mopterin-bd_sf"/>
</dbReference>
<gene>
    <name evidence="3" type="ORF">DYU11_14520</name>
</gene>
<proteinExistence type="predicted"/>
<dbReference type="Proteomes" id="UP000283523">
    <property type="component" value="Unassembled WGS sequence"/>
</dbReference>
<protein>
    <submittedName>
        <fullName evidence="3">Sulfite oxidase-like oxidoreductase</fullName>
    </submittedName>
</protein>
<feature type="region of interest" description="Disordered" evidence="1">
    <location>
        <begin position="1"/>
        <end position="21"/>
    </location>
</feature>
<feature type="domain" description="Oxidoreductase molybdopterin-binding" evidence="2">
    <location>
        <begin position="36"/>
        <end position="182"/>
    </location>
</feature>
<keyword evidence="4" id="KW-1185">Reference proteome</keyword>
<sequence length="203" mass="23622">MAFFNKGFGRKRDQTASDRIPPGQYETRDFPVLTAGPTPRIPLTTWSFTLEGLVESPVRWNWDEFNALPHQSFTNDIHCVTKWSKLDTHWEGVSIDTLLEHVTVKPEARFVMAYSYGDYTTNMPLDDLRNGKAFIGFRFEGLPLAPEHGGPARLVVPHLYFWKSAKWIKGLRFMEHDQPGFWERGGYSMYGDPWQEQRYRSDD</sequence>
<evidence type="ECO:0000313" key="3">
    <source>
        <dbReference type="EMBL" id="RIV22243.1"/>
    </source>
</evidence>
<dbReference type="Gene3D" id="3.90.420.10">
    <property type="entry name" value="Oxidoreductase, molybdopterin-binding domain"/>
    <property type="match status" value="1"/>
</dbReference>
<dbReference type="RefSeq" id="WP_119668424.1">
    <property type="nucleotide sequence ID" value="NZ_QXED01000004.1"/>
</dbReference>
<reference evidence="3 4" key="1">
    <citation type="submission" date="2018-08" db="EMBL/GenBank/DDBJ databases">
        <title>Fibrisoma montanum sp. nov., isolated from Danxia mountain soil.</title>
        <authorList>
            <person name="Huang Y."/>
        </authorList>
    </citation>
    <scope>NUCLEOTIDE SEQUENCE [LARGE SCALE GENOMIC DNA]</scope>
    <source>
        <strain evidence="3 4">HYT19</strain>
    </source>
</reference>